<name>A0A2S5JEP5_9RHOB</name>
<dbReference type="Proteomes" id="UP000239736">
    <property type="component" value="Unassembled WGS sequence"/>
</dbReference>
<dbReference type="SUPFAM" id="SSF53448">
    <property type="entry name" value="Nucleotide-diphospho-sugar transferases"/>
    <property type="match status" value="1"/>
</dbReference>
<dbReference type="InterPro" id="IPR029044">
    <property type="entry name" value="Nucleotide-diphossugar_trans"/>
</dbReference>
<protein>
    <submittedName>
        <fullName evidence="1">Uncharacterized protein</fullName>
    </submittedName>
</protein>
<comment type="caution">
    <text evidence="1">The sequence shown here is derived from an EMBL/GenBank/DDBJ whole genome shotgun (WGS) entry which is preliminary data.</text>
</comment>
<evidence type="ECO:0000313" key="1">
    <source>
        <dbReference type="EMBL" id="PPB79860.1"/>
    </source>
</evidence>
<dbReference type="EMBL" id="PRDS01000008">
    <property type="protein sequence ID" value="PPB79860.1"/>
    <property type="molecule type" value="Genomic_DNA"/>
</dbReference>
<keyword evidence="2" id="KW-1185">Reference proteome</keyword>
<evidence type="ECO:0000313" key="2">
    <source>
        <dbReference type="Proteomes" id="UP000239736"/>
    </source>
</evidence>
<sequence>MPDDRTQDMTQAGPAGFNILCIGQAGRLAYEAVILAATLRAADPAAADRLIVAEPQPGPLWPDDPRMPEDIRALLVSLGARIVPFENRHFGASYPHGNKIEGLFALPKGEPFIFFDTDTLFTGRVSEIPFDFDRPSASMRRGPTWPTIELYGPGYTAIWKSLYDRFGLDFESSLDLSQPDEYWQRYLYFNAGWFFFRCPHEFGERFLHHALTIRDDPPEELVCQPLDPWLDQVALPLVIHSFGGGRPGPELCGLDGHVSCHYRWIPLLYAKESDAAVQALETAIAPNRIKKVLKQYEPLRKLVYQRKGHRIRAMFDRSALPRREQAIRNQIKRAKLWLR</sequence>
<dbReference type="AlphaFoldDB" id="A0A2S5JEP5"/>
<dbReference type="RefSeq" id="WP_245873158.1">
    <property type="nucleotide sequence ID" value="NZ_PRDS01000008.1"/>
</dbReference>
<accession>A0A2S5JEP5</accession>
<organism evidence="1 2">
    <name type="scientific">Albidovulum inexpectatum</name>
    <dbReference type="NCBI Taxonomy" id="196587"/>
    <lineage>
        <taxon>Bacteria</taxon>
        <taxon>Pseudomonadati</taxon>
        <taxon>Pseudomonadota</taxon>
        <taxon>Alphaproteobacteria</taxon>
        <taxon>Rhodobacterales</taxon>
        <taxon>Paracoccaceae</taxon>
        <taxon>Albidovulum</taxon>
    </lineage>
</organism>
<proteinExistence type="predicted"/>
<reference evidence="1 2" key="1">
    <citation type="submission" date="2018-01" db="EMBL/GenBank/DDBJ databases">
        <title>Genomic Encyclopedia of Archaeal and Bacterial Type Strains, Phase II (KMG-II): from individual species to whole genera.</title>
        <authorList>
            <person name="Goeker M."/>
        </authorList>
    </citation>
    <scope>NUCLEOTIDE SEQUENCE [LARGE SCALE GENOMIC DNA]</scope>
    <source>
        <strain evidence="1 2">DSM 12048</strain>
    </source>
</reference>
<gene>
    <name evidence="1" type="ORF">LV82_02417</name>
</gene>